<feature type="region of interest" description="Disordered" evidence="1">
    <location>
        <begin position="1"/>
        <end position="21"/>
    </location>
</feature>
<dbReference type="InterPro" id="IPR003607">
    <property type="entry name" value="HD/PDEase_dom"/>
</dbReference>
<sequence>MTFSPASGDRRAVNHDGALPGGADQLAEDVENQRRAAAFVAHRKAVCRDELCRVSAVCALGWLIAYQLFAWAASGTWAAPLITDALYLLPIAAATLAGMFAARSSTGRIRLVWSWLAASHACWLAGELTCSVWGVWMSSDRAAAIVETDASIPLAEIGFTASYALLVPAAWVGFVETRKLWRARALLDAALVVLAVGSVAWRLLGGTDPVRADIVADLAYPAVGLVFVVALVGAGLAGHRGIPCSILLSIVGYLFGIVADAGYAFADANDTYSDASLVNLGWQAQAVLLTLGGLAAIRHPDVEPPAERFDHDRAFGAVLVSGLVVALLVGVDQIRNQKVDTVWLAVTGLVLTGLLVRQVLTTRERTRLAQELDRALQEQRRTAVTDGLTGLYNRPFFQALLGVEARRAMHGNGRAGLILVDLDSFAEINKVHGWATGDSVLVQVADRLRIAARPGDVLARYGGEEFACLLPQTGEEAAMEVAERFRQTLRRTSIVVGSGASVAVTGSFGVATAAGRPAEAPTDDVPETALDMERLVRDADRALSDAKGRGGDRVVVAGRADRRTLADDLDVPAELAWLADRVDRVLSDHEHSTAVARWCLLVGGYLALDHVELRQVVAAGRLHDIGKFGVGAAILQKTDPLTESEWGALRCHPEEGARLLRGVGGHAALAPLVAAHHERWDGLGYPAGIKGEDIPLGARIIAICDSWAAMRVDRPYAPALDARSARDEIERARGTQFDPIVVDAFLALLDQDLIDDPAPL</sequence>
<evidence type="ECO:0000256" key="2">
    <source>
        <dbReference type="SAM" id="Phobius"/>
    </source>
</evidence>
<feature type="transmembrane region" description="Helical" evidence="2">
    <location>
        <begin position="85"/>
        <end position="102"/>
    </location>
</feature>
<feature type="transmembrane region" description="Helical" evidence="2">
    <location>
        <begin position="51"/>
        <end position="73"/>
    </location>
</feature>
<dbReference type="RefSeq" id="WP_073260535.1">
    <property type="nucleotide sequence ID" value="NZ_FRCS01000008.1"/>
</dbReference>
<protein>
    <submittedName>
        <fullName evidence="5">Diguanylate cyclase (GGDEF) domain-containing protein</fullName>
    </submittedName>
</protein>
<dbReference type="InterPro" id="IPR000160">
    <property type="entry name" value="GGDEF_dom"/>
</dbReference>
<evidence type="ECO:0000256" key="1">
    <source>
        <dbReference type="SAM" id="MobiDB-lite"/>
    </source>
</evidence>
<feature type="domain" description="HD-GYP" evidence="4">
    <location>
        <begin position="564"/>
        <end position="760"/>
    </location>
</feature>
<dbReference type="PROSITE" id="PS51832">
    <property type="entry name" value="HD_GYP"/>
    <property type="match status" value="1"/>
</dbReference>
<name>A0A1M7R956_9ACTN</name>
<dbReference type="InterPro" id="IPR037522">
    <property type="entry name" value="HD_GYP_dom"/>
</dbReference>
<dbReference type="PROSITE" id="PS50887">
    <property type="entry name" value="GGDEF"/>
    <property type="match status" value="1"/>
</dbReference>
<gene>
    <name evidence="5" type="ORF">SAMN05443668_108309</name>
</gene>
<evidence type="ECO:0000259" key="4">
    <source>
        <dbReference type="PROSITE" id="PS51832"/>
    </source>
</evidence>
<feature type="transmembrane region" description="Helical" evidence="2">
    <location>
        <begin position="114"/>
        <end position="137"/>
    </location>
</feature>
<dbReference type="NCBIfam" id="TIGR00254">
    <property type="entry name" value="GGDEF"/>
    <property type="match status" value="1"/>
</dbReference>
<keyword evidence="2" id="KW-1133">Transmembrane helix</keyword>
<dbReference type="InterPro" id="IPR043128">
    <property type="entry name" value="Rev_trsase/Diguanyl_cyclase"/>
</dbReference>
<dbReference type="EMBL" id="FRCS01000008">
    <property type="protein sequence ID" value="SHN42702.1"/>
    <property type="molecule type" value="Genomic_DNA"/>
</dbReference>
<dbReference type="CDD" id="cd01949">
    <property type="entry name" value="GGDEF"/>
    <property type="match status" value="1"/>
</dbReference>
<dbReference type="SUPFAM" id="SSF109604">
    <property type="entry name" value="HD-domain/PDEase-like"/>
    <property type="match status" value="1"/>
</dbReference>
<feature type="transmembrane region" description="Helical" evidence="2">
    <location>
        <begin position="245"/>
        <end position="266"/>
    </location>
</feature>
<keyword evidence="2" id="KW-0472">Membrane</keyword>
<dbReference type="PANTHER" id="PTHR45228">
    <property type="entry name" value="CYCLIC DI-GMP PHOSPHODIESTERASE TM_0186-RELATED"/>
    <property type="match status" value="1"/>
</dbReference>
<dbReference type="Pfam" id="PF13487">
    <property type="entry name" value="HD_5"/>
    <property type="match status" value="1"/>
</dbReference>
<feature type="transmembrane region" description="Helical" evidence="2">
    <location>
        <begin position="157"/>
        <end position="174"/>
    </location>
</feature>
<dbReference type="InterPro" id="IPR029787">
    <property type="entry name" value="Nucleotide_cyclase"/>
</dbReference>
<feature type="transmembrane region" description="Helical" evidence="2">
    <location>
        <begin position="314"/>
        <end position="331"/>
    </location>
</feature>
<dbReference type="SUPFAM" id="SSF55073">
    <property type="entry name" value="Nucleotide cyclase"/>
    <property type="match status" value="1"/>
</dbReference>
<keyword evidence="2" id="KW-0812">Transmembrane</keyword>
<dbReference type="Gene3D" id="1.10.3210.10">
    <property type="entry name" value="Hypothetical protein af1432"/>
    <property type="match status" value="1"/>
</dbReference>
<evidence type="ECO:0000313" key="5">
    <source>
        <dbReference type="EMBL" id="SHN42702.1"/>
    </source>
</evidence>
<dbReference type="OrthoDB" id="9802066at2"/>
<dbReference type="STRING" id="134849.SAMN05443668_108309"/>
<feature type="domain" description="GGDEF" evidence="3">
    <location>
        <begin position="413"/>
        <end position="559"/>
    </location>
</feature>
<feature type="transmembrane region" description="Helical" evidence="2">
    <location>
        <begin position="343"/>
        <end position="360"/>
    </location>
</feature>
<dbReference type="AlphaFoldDB" id="A0A1M7R956"/>
<proteinExistence type="predicted"/>
<dbReference type="SMART" id="SM00267">
    <property type="entry name" value="GGDEF"/>
    <property type="match status" value="1"/>
</dbReference>
<dbReference type="Gene3D" id="3.30.70.270">
    <property type="match status" value="1"/>
</dbReference>
<keyword evidence="6" id="KW-1185">Reference proteome</keyword>
<dbReference type="SMART" id="SM00471">
    <property type="entry name" value="HDc"/>
    <property type="match status" value="1"/>
</dbReference>
<dbReference type="InterPro" id="IPR052020">
    <property type="entry name" value="Cyclic_di-GMP/3'3'-cGAMP_PDE"/>
</dbReference>
<evidence type="ECO:0000313" key="6">
    <source>
        <dbReference type="Proteomes" id="UP000184440"/>
    </source>
</evidence>
<feature type="transmembrane region" description="Helical" evidence="2">
    <location>
        <begin position="219"/>
        <end position="238"/>
    </location>
</feature>
<dbReference type="CDD" id="cd00077">
    <property type="entry name" value="HDc"/>
    <property type="match status" value="1"/>
</dbReference>
<dbReference type="Proteomes" id="UP000184440">
    <property type="component" value="Unassembled WGS sequence"/>
</dbReference>
<accession>A0A1M7R956</accession>
<evidence type="ECO:0000259" key="3">
    <source>
        <dbReference type="PROSITE" id="PS50887"/>
    </source>
</evidence>
<reference evidence="5 6" key="1">
    <citation type="submission" date="2016-11" db="EMBL/GenBank/DDBJ databases">
        <authorList>
            <person name="Jaros S."/>
            <person name="Januszkiewicz K."/>
            <person name="Wedrychowicz H."/>
        </authorList>
    </citation>
    <scope>NUCLEOTIDE SEQUENCE [LARGE SCALE GENOMIC DNA]</scope>
    <source>
        <strain evidence="5 6">DSM 46144</strain>
    </source>
</reference>
<dbReference type="Pfam" id="PF00990">
    <property type="entry name" value="GGDEF"/>
    <property type="match status" value="1"/>
</dbReference>
<organism evidence="5 6">
    <name type="scientific">Cryptosporangium aurantiacum</name>
    <dbReference type="NCBI Taxonomy" id="134849"/>
    <lineage>
        <taxon>Bacteria</taxon>
        <taxon>Bacillati</taxon>
        <taxon>Actinomycetota</taxon>
        <taxon>Actinomycetes</taxon>
        <taxon>Cryptosporangiales</taxon>
        <taxon>Cryptosporangiaceae</taxon>
        <taxon>Cryptosporangium</taxon>
    </lineage>
</organism>
<feature type="transmembrane region" description="Helical" evidence="2">
    <location>
        <begin position="186"/>
        <end position="204"/>
    </location>
</feature>